<dbReference type="PANTHER" id="PTHR45867">
    <property type="entry name" value="PURPLE ACID PHOSPHATASE"/>
    <property type="match status" value="1"/>
</dbReference>
<gene>
    <name evidence="2" type="ORF">DOK78_001466</name>
</gene>
<dbReference type="Proteomes" id="UP000664701">
    <property type="component" value="Chromosome"/>
</dbReference>
<feature type="domain" description="Calcineurin-like phosphoesterase" evidence="1">
    <location>
        <begin position="426"/>
        <end position="599"/>
    </location>
</feature>
<protein>
    <recommendedName>
        <fullName evidence="1">Calcineurin-like phosphoesterase domain-containing protein</fullName>
    </recommendedName>
</protein>
<dbReference type="PANTHER" id="PTHR45867:SF3">
    <property type="entry name" value="ACID PHOSPHATASE TYPE 7"/>
    <property type="match status" value="1"/>
</dbReference>
<dbReference type="Pfam" id="PF00149">
    <property type="entry name" value="Metallophos"/>
    <property type="match status" value="1"/>
</dbReference>
<keyword evidence="3" id="KW-1185">Reference proteome</keyword>
<proteinExistence type="predicted"/>
<dbReference type="Gene3D" id="3.60.21.10">
    <property type="match status" value="1"/>
</dbReference>
<dbReference type="InterPro" id="IPR004843">
    <property type="entry name" value="Calcineurin-like_PHP"/>
</dbReference>
<dbReference type="EMBL" id="CP147251">
    <property type="protein sequence ID" value="WYJ76829.1"/>
    <property type="molecule type" value="Genomic_DNA"/>
</dbReference>
<dbReference type="PROSITE" id="PS51257">
    <property type="entry name" value="PROKAR_LIPOPROTEIN"/>
    <property type="match status" value="1"/>
</dbReference>
<sequence>MKNKQVQGILFVLLLVMVFVMGACEKKETEETVTTENSTSKVTMSQRPLVSILDNEDTDLASVELVNEKMEWRYYDGDEDPNAGTWYEGWNKRNGWAYPEGWLDWGSTPMDFTEEEWPTYEGTVFNTDSKTKGQVLQKNEEGRAKSTYFLRHTFTLTQEQAENIYALEITARYNDAMTMYINGSPVGGFHNIPTANYSENLEYGAQEKVADGDFLEETFIVDDVSSITNGFIPGEYTGTVNENGDTRYALSEAATDDDGNTFVDITIAVELHAYNPEDNEASFELLNFVVNPDETELAADSEEVKNIAMNPGENERLLNFTWNALSSEAGEIQLAEGSNPEEFSEEKARIFEADTTELSYTKFTSIDYFVNKGTIEIEPDKEYLYRVGNAEAYSPVYSLNTQDITDGHDAIFLADPQIGTGTIPTDVFGWERTLKQAFETVPEASFILNAGDFVDTANKESEYDAYFTPEILASYPTVTTVGNHDVAVNYRNHFNEPNQSNLGEDEAGSDYYFTYGNVLYMVLNTNNLNNEEHVQFLEETVAETADQAFDWKVVLFHQSIYAAGKQALNEDAPARQEALVPAFDKLAIDVVFMGHDHTYGRTYQMHDFEEVTDVEFEDEENTIALNPKGTLYVTNSSASGSKYYDFEEVNDPYLAVKEQFYVPTFSHIQFTKDRFTMTACRTDTMEEFDSYTIKKNE</sequence>
<organism evidence="2 3">
    <name type="scientific">Candidatus Enterococcus lowellii</name>
    <dbReference type="NCBI Taxonomy" id="2230877"/>
    <lineage>
        <taxon>Bacteria</taxon>
        <taxon>Bacillati</taxon>
        <taxon>Bacillota</taxon>
        <taxon>Bacilli</taxon>
        <taxon>Lactobacillales</taxon>
        <taxon>Enterococcaceae</taxon>
        <taxon>Enterococcus</taxon>
    </lineage>
</organism>
<accession>A0ABZ2SLX1</accession>
<evidence type="ECO:0000313" key="3">
    <source>
        <dbReference type="Proteomes" id="UP000664701"/>
    </source>
</evidence>
<dbReference type="InterPro" id="IPR029052">
    <property type="entry name" value="Metallo-depent_PP-like"/>
</dbReference>
<name>A0ABZ2SLX1_9ENTE</name>
<evidence type="ECO:0000313" key="2">
    <source>
        <dbReference type="EMBL" id="WYJ76829.1"/>
    </source>
</evidence>
<dbReference type="SUPFAM" id="SSF56300">
    <property type="entry name" value="Metallo-dependent phosphatases"/>
    <property type="match status" value="1"/>
</dbReference>
<reference evidence="2 3" key="1">
    <citation type="submission" date="2021-03" db="EMBL/GenBank/DDBJ databases">
        <authorList>
            <person name="Gilmore M.S."/>
            <person name="Schwartzman J."/>
            <person name="Van Tyne D."/>
            <person name="Martin M."/>
            <person name="Earl A.M."/>
            <person name="Manson A.L."/>
            <person name="Straub T."/>
            <person name="Salamzade R."/>
            <person name="Saavedra J."/>
            <person name="Lebreton F."/>
            <person name="Prichula J."/>
            <person name="Schaufler K."/>
            <person name="Gaca A."/>
            <person name="Sgardioli B."/>
            <person name="Wagenaar J."/>
            <person name="Strong T."/>
        </authorList>
    </citation>
    <scope>NUCLEOTIDE SEQUENCE [LARGE SCALE GENOMIC DNA]</scope>
    <source>
        <strain evidence="2 3">DIV2402</strain>
    </source>
</reference>
<reference evidence="2 3" key="2">
    <citation type="submission" date="2024-03" db="EMBL/GenBank/DDBJ databases">
        <title>The Genome Sequence of Enterococcus sp. DIV2402.</title>
        <authorList>
            <consortium name="The Broad Institute Genomics Platform"/>
            <consortium name="The Broad Institute Microbial Omics Core"/>
            <consortium name="The Broad Institute Genomic Center for Infectious Diseases"/>
            <person name="Earl A."/>
            <person name="Manson A."/>
            <person name="Gilmore M."/>
            <person name="Schwartman J."/>
            <person name="Shea T."/>
            <person name="Abouelleil A."/>
            <person name="Cao P."/>
            <person name="Chapman S."/>
            <person name="Cusick C."/>
            <person name="Young S."/>
            <person name="Neafsey D."/>
            <person name="Nusbaum C."/>
            <person name="Birren B."/>
        </authorList>
    </citation>
    <scope>NUCLEOTIDE SEQUENCE [LARGE SCALE GENOMIC DNA]</scope>
    <source>
        <strain evidence="2 3">DIV2402</strain>
    </source>
</reference>
<evidence type="ECO:0000259" key="1">
    <source>
        <dbReference type="Pfam" id="PF00149"/>
    </source>
</evidence>